<sequence>MVLISKNIPKNYICAFIKHFDTFNPEKVGELLKRYDVPYSDFKYYYKRLSEQPTVKTLISIFGYNPKRMQTEKSRKINKILRILTNKFLREETFPYFFNNRRLSKKPEIRQVYRIFQLLVKYPQEYVNVRIEPNYYDDYNSYRNKIKKKQDTYEKLQYKQQIEEL</sequence>
<proteinExistence type="predicted"/>
<accession>A0A0V0R9I7</accession>
<keyword evidence="2" id="KW-1185">Reference proteome</keyword>
<dbReference type="AlphaFoldDB" id="A0A0V0R9I7"/>
<reference evidence="1 2" key="1">
    <citation type="journal article" date="2015" name="Sci. Rep.">
        <title>Genome of the facultative scuticociliatosis pathogen Pseudocohnilembus persalinus provides insight into its virulence through horizontal gene transfer.</title>
        <authorList>
            <person name="Xiong J."/>
            <person name="Wang G."/>
            <person name="Cheng J."/>
            <person name="Tian M."/>
            <person name="Pan X."/>
            <person name="Warren A."/>
            <person name="Jiang C."/>
            <person name="Yuan D."/>
            <person name="Miao W."/>
        </authorList>
    </citation>
    <scope>NUCLEOTIDE SEQUENCE [LARGE SCALE GENOMIC DNA]</scope>
    <source>
        <strain evidence="1">36N120E</strain>
    </source>
</reference>
<dbReference type="InParanoid" id="A0A0V0R9I7"/>
<organism evidence="1 2">
    <name type="scientific">Pseudocohnilembus persalinus</name>
    <name type="common">Ciliate</name>
    <dbReference type="NCBI Taxonomy" id="266149"/>
    <lineage>
        <taxon>Eukaryota</taxon>
        <taxon>Sar</taxon>
        <taxon>Alveolata</taxon>
        <taxon>Ciliophora</taxon>
        <taxon>Intramacronucleata</taxon>
        <taxon>Oligohymenophorea</taxon>
        <taxon>Scuticociliatia</taxon>
        <taxon>Philasterida</taxon>
        <taxon>Pseudocohnilembidae</taxon>
        <taxon>Pseudocohnilembus</taxon>
    </lineage>
</organism>
<dbReference type="EMBL" id="LDAU01000006">
    <property type="protein sequence ID" value="KRX11153.1"/>
    <property type="molecule type" value="Genomic_DNA"/>
</dbReference>
<comment type="caution">
    <text evidence="1">The sequence shown here is derived from an EMBL/GenBank/DDBJ whole genome shotgun (WGS) entry which is preliminary data.</text>
</comment>
<gene>
    <name evidence="1" type="ORF">PPERSA_10920</name>
</gene>
<dbReference type="Proteomes" id="UP000054937">
    <property type="component" value="Unassembled WGS sequence"/>
</dbReference>
<name>A0A0V0R9I7_PSEPJ</name>
<evidence type="ECO:0000313" key="2">
    <source>
        <dbReference type="Proteomes" id="UP000054937"/>
    </source>
</evidence>
<protein>
    <submittedName>
        <fullName evidence="1">Uncharacterized protein</fullName>
    </submittedName>
</protein>
<evidence type="ECO:0000313" key="1">
    <source>
        <dbReference type="EMBL" id="KRX11153.1"/>
    </source>
</evidence>